<keyword evidence="2" id="KW-0963">Cytoplasm</keyword>
<keyword evidence="2" id="KW-0810">Translation regulation</keyword>
<dbReference type="InterPro" id="IPR043519">
    <property type="entry name" value="NT_sf"/>
</dbReference>
<name>A0A2T2XJ68_9FIRM</name>
<proteinExistence type="inferred from homology"/>
<dbReference type="AlphaFoldDB" id="A0A2T2XJ68"/>
<comment type="subcellular location">
    <subcellularLocation>
        <location evidence="2">Cytoplasm</location>
    </subcellularLocation>
</comment>
<comment type="caution">
    <text evidence="3">The sequence shown here is derived from an EMBL/GenBank/DDBJ whole genome shotgun (WGS) entry which is preliminary data.</text>
</comment>
<dbReference type="Gene3D" id="3.30.460.10">
    <property type="entry name" value="Beta Polymerase, domain 2"/>
    <property type="match status" value="1"/>
</dbReference>
<evidence type="ECO:0000256" key="2">
    <source>
        <dbReference type="HAMAP-Rule" id="MF_01477"/>
    </source>
</evidence>
<dbReference type="GO" id="GO:0005737">
    <property type="term" value="C:cytoplasm"/>
    <property type="evidence" value="ECO:0007669"/>
    <property type="project" value="UniProtKB-SubCell"/>
</dbReference>
<protein>
    <recommendedName>
        <fullName evidence="2">Ribosomal silencing factor RsfS</fullName>
    </recommendedName>
</protein>
<dbReference type="NCBIfam" id="TIGR00090">
    <property type="entry name" value="rsfS_iojap_ybeB"/>
    <property type="match status" value="1"/>
</dbReference>
<gene>
    <name evidence="2 3" type="primary">rsfS</name>
    <name evidence="3" type="ORF">C7B46_05355</name>
</gene>
<accession>A0A2T2XJ68</accession>
<reference evidence="3 4" key="1">
    <citation type="journal article" date="2014" name="BMC Genomics">
        <title>Comparison of environmental and isolate Sulfobacillus genomes reveals diverse carbon, sulfur, nitrogen, and hydrogen metabolisms.</title>
        <authorList>
            <person name="Justice N.B."/>
            <person name="Norman A."/>
            <person name="Brown C.T."/>
            <person name="Singh A."/>
            <person name="Thomas B.C."/>
            <person name="Banfield J.F."/>
        </authorList>
    </citation>
    <scope>NUCLEOTIDE SEQUENCE [LARGE SCALE GENOMIC DNA]</scope>
    <source>
        <strain evidence="3">AMDSBA4</strain>
    </source>
</reference>
<dbReference type="Proteomes" id="UP000242972">
    <property type="component" value="Unassembled WGS sequence"/>
</dbReference>
<dbReference type="PANTHER" id="PTHR21043:SF0">
    <property type="entry name" value="MITOCHONDRIAL ASSEMBLY OF RIBOSOMAL LARGE SUBUNIT PROTEIN 1"/>
    <property type="match status" value="1"/>
</dbReference>
<evidence type="ECO:0000256" key="1">
    <source>
        <dbReference type="ARBA" id="ARBA00010574"/>
    </source>
</evidence>
<dbReference type="InterPro" id="IPR004394">
    <property type="entry name" value="Iojap/RsfS/C7orf30"/>
</dbReference>
<comment type="similarity">
    <text evidence="1 2">Belongs to the Iojap/RsfS family.</text>
</comment>
<evidence type="ECO:0000313" key="3">
    <source>
        <dbReference type="EMBL" id="PSR34555.1"/>
    </source>
</evidence>
<comment type="function">
    <text evidence="2">Functions as a ribosomal silencing factor. Interacts with ribosomal protein uL14 (rplN), blocking formation of intersubunit bridge B8. Prevents association of the 30S and 50S ribosomal subunits and the formation of functional ribosomes, thus repressing translation.</text>
</comment>
<dbReference type="GO" id="GO:0090071">
    <property type="term" value="P:negative regulation of ribosome biogenesis"/>
    <property type="evidence" value="ECO:0007669"/>
    <property type="project" value="UniProtKB-UniRule"/>
</dbReference>
<dbReference type="GO" id="GO:0042256">
    <property type="term" value="P:cytosolic ribosome assembly"/>
    <property type="evidence" value="ECO:0007669"/>
    <property type="project" value="UniProtKB-UniRule"/>
</dbReference>
<evidence type="ECO:0000313" key="4">
    <source>
        <dbReference type="Proteomes" id="UP000242972"/>
    </source>
</evidence>
<dbReference type="GO" id="GO:0017148">
    <property type="term" value="P:negative regulation of translation"/>
    <property type="evidence" value="ECO:0007669"/>
    <property type="project" value="UniProtKB-UniRule"/>
</dbReference>
<dbReference type="SUPFAM" id="SSF81301">
    <property type="entry name" value="Nucleotidyltransferase"/>
    <property type="match status" value="1"/>
</dbReference>
<dbReference type="HAMAP" id="MF_01477">
    <property type="entry name" value="Iojap_RsfS"/>
    <property type="match status" value="1"/>
</dbReference>
<dbReference type="GO" id="GO:0043023">
    <property type="term" value="F:ribosomal large subunit binding"/>
    <property type="evidence" value="ECO:0007669"/>
    <property type="project" value="TreeGrafter"/>
</dbReference>
<keyword evidence="2" id="KW-0678">Repressor</keyword>
<dbReference type="EMBL" id="PXYW01000008">
    <property type="protein sequence ID" value="PSR34555.1"/>
    <property type="molecule type" value="Genomic_DNA"/>
</dbReference>
<comment type="subunit">
    <text evidence="2">Interacts with ribosomal protein uL14 (rplN).</text>
</comment>
<organism evidence="3 4">
    <name type="scientific">Sulfobacillus benefaciens</name>
    <dbReference type="NCBI Taxonomy" id="453960"/>
    <lineage>
        <taxon>Bacteria</taxon>
        <taxon>Bacillati</taxon>
        <taxon>Bacillota</taxon>
        <taxon>Clostridia</taxon>
        <taxon>Eubacteriales</taxon>
        <taxon>Clostridiales Family XVII. Incertae Sedis</taxon>
        <taxon>Sulfobacillus</taxon>
    </lineage>
</organism>
<dbReference type="PANTHER" id="PTHR21043">
    <property type="entry name" value="IOJAP SUPERFAMILY ORTHOLOG"/>
    <property type="match status" value="1"/>
</dbReference>
<dbReference type="Pfam" id="PF02410">
    <property type="entry name" value="RsfS"/>
    <property type="match status" value="1"/>
</dbReference>
<sequence>MDEALKWALAIAHISEEHKGQHIVILDMRDVTLVADYFVIITGHNVIQVSALADHIEEGMMADGVSLLTRVGRGQAQWVLLDYGSVVVHIFTEDARKYYDLERLWGDALVVAP</sequence>